<gene>
    <name evidence="1" type="ORF">A8E72_40180</name>
</gene>
<protein>
    <submittedName>
        <fullName evidence="1">Uncharacterized protein</fullName>
    </submittedName>
</protein>
<dbReference type="EMBL" id="MUTJ01000113">
    <property type="protein sequence ID" value="ONU73112.1"/>
    <property type="molecule type" value="Genomic_DNA"/>
</dbReference>
<comment type="caution">
    <text evidence="1">The sequence shown here is derived from an EMBL/GenBank/DDBJ whole genome shotgun (WGS) entry which is preliminary data.</text>
</comment>
<dbReference type="Proteomes" id="UP000188543">
    <property type="component" value="Unassembled WGS sequence"/>
</dbReference>
<dbReference type="OrthoDB" id="9896524at2"/>
<evidence type="ECO:0000313" key="2">
    <source>
        <dbReference type="Proteomes" id="UP000188543"/>
    </source>
</evidence>
<dbReference type="AlphaFoldDB" id="A0A1V2VQC0"/>
<sequence>MLVLSKTPRASYRSRSRGAGRYTRILSDGATCGTRVFCSIRPATVDGRPDRASGMESARCRYD</sequence>
<evidence type="ECO:0000313" key="1">
    <source>
        <dbReference type="EMBL" id="ONU73112.1"/>
    </source>
</evidence>
<reference evidence="1 2" key="1">
    <citation type="submission" date="2016-08" db="EMBL/GenBank/DDBJ databases">
        <authorList>
            <person name="Seilhamer J.J."/>
        </authorList>
    </citation>
    <scope>NUCLEOTIDE SEQUENCE [LARGE SCALE GENOMIC DNA]</scope>
    <source>
        <strain evidence="1 2">VC14762</strain>
    </source>
</reference>
<proteinExistence type="predicted"/>
<organism evidence="1 2">
    <name type="scientific">Burkholderia cenocepacia</name>
    <dbReference type="NCBI Taxonomy" id="95486"/>
    <lineage>
        <taxon>Bacteria</taxon>
        <taxon>Pseudomonadati</taxon>
        <taxon>Pseudomonadota</taxon>
        <taxon>Betaproteobacteria</taxon>
        <taxon>Burkholderiales</taxon>
        <taxon>Burkholderiaceae</taxon>
        <taxon>Burkholderia</taxon>
        <taxon>Burkholderia cepacia complex</taxon>
    </lineage>
</organism>
<name>A0A1V2VQC0_9BURK</name>
<accession>A0A1V2VQC0</accession>